<reference evidence="5 6" key="1">
    <citation type="submission" date="2019-02" db="EMBL/GenBank/DDBJ databases">
        <title>Deep-cultivation of Planctomycetes and their phenomic and genomic characterization uncovers novel biology.</title>
        <authorList>
            <person name="Wiegand S."/>
            <person name="Jogler M."/>
            <person name="Boedeker C."/>
            <person name="Pinto D."/>
            <person name="Vollmers J."/>
            <person name="Rivas-Marin E."/>
            <person name="Kohn T."/>
            <person name="Peeters S.H."/>
            <person name="Heuer A."/>
            <person name="Rast P."/>
            <person name="Oberbeckmann S."/>
            <person name="Bunk B."/>
            <person name="Jeske O."/>
            <person name="Meyerdierks A."/>
            <person name="Storesund J.E."/>
            <person name="Kallscheuer N."/>
            <person name="Luecker S."/>
            <person name="Lage O.M."/>
            <person name="Pohl T."/>
            <person name="Merkel B.J."/>
            <person name="Hornburger P."/>
            <person name="Mueller R.-W."/>
            <person name="Bruemmer F."/>
            <person name="Labrenz M."/>
            <person name="Spormann A.M."/>
            <person name="Op den Camp H."/>
            <person name="Overmann J."/>
            <person name="Amann R."/>
            <person name="Jetten M.S.M."/>
            <person name="Mascher T."/>
            <person name="Medema M.H."/>
            <person name="Devos D.P."/>
            <person name="Kaster A.-K."/>
            <person name="Ovreas L."/>
            <person name="Rohde M."/>
            <person name="Galperin M.Y."/>
            <person name="Jogler C."/>
        </authorList>
    </citation>
    <scope>NUCLEOTIDE SEQUENCE [LARGE SCALE GENOMIC DNA]</scope>
    <source>
        <strain evidence="5 6">Poly30</strain>
    </source>
</reference>
<evidence type="ECO:0000256" key="1">
    <source>
        <dbReference type="ARBA" id="ARBA00005964"/>
    </source>
</evidence>
<organism evidence="5 6">
    <name type="scientific">Saltatorellus ferox</name>
    <dbReference type="NCBI Taxonomy" id="2528018"/>
    <lineage>
        <taxon>Bacteria</taxon>
        <taxon>Pseudomonadati</taxon>
        <taxon>Planctomycetota</taxon>
        <taxon>Planctomycetia</taxon>
        <taxon>Planctomycetia incertae sedis</taxon>
        <taxon>Saltatorellus</taxon>
    </lineage>
</organism>
<feature type="chain" id="PRO_5022269652" description="Carboxylic ester hydrolase" evidence="3">
    <location>
        <begin position="24"/>
        <end position="486"/>
    </location>
</feature>
<dbReference type="EMBL" id="CP036434">
    <property type="protein sequence ID" value="QDV04550.1"/>
    <property type="molecule type" value="Genomic_DNA"/>
</dbReference>
<dbReference type="Proteomes" id="UP000320390">
    <property type="component" value="Chromosome"/>
</dbReference>
<dbReference type="InterPro" id="IPR019819">
    <property type="entry name" value="Carboxylesterase_B_CS"/>
</dbReference>
<dbReference type="Pfam" id="PF00135">
    <property type="entry name" value="COesterase"/>
    <property type="match status" value="2"/>
</dbReference>
<keyword evidence="3" id="KW-0732">Signal</keyword>
<dbReference type="EC" id="3.1.1.-" evidence="3"/>
<evidence type="ECO:0000256" key="2">
    <source>
        <dbReference type="ARBA" id="ARBA00022801"/>
    </source>
</evidence>
<evidence type="ECO:0000313" key="6">
    <source>
        <dbReference type="Proteomes" id="UP000320390"/>
    </source>
</evidence>
<dbReference type="SUPFAM" id="SSF53474">
    <property type="entry name" value="alpha/beta-Hydrolases"/>
    <property type="match status" value="1"/>
</dbReference>
<dbReference type="PROSITE" id="PS00941">
    <property type="entry name" value="CARBOXYLESTERASE_B_2"/>
    <property type="match status" value="1"/>
</dbReference>
<evidence type="ECO:0000259" key="4">
    <source>
        <dbReference type="Pfam" id="PF00135"/>
    </source>
</evidence>
<dbReference type="AlphaFoldDB" id="A0A518EKE5"/>
<name>A0A518EKE5_9BACT</name>
<comment type="similarity">
    <text evidence="1 3">Belongs to the type-B carboxylesterase/lipase family.</text>
</comment>
<dbReference type="PANTHER" id="PTHR11559">
    <property type="entry name" value="CARBOXYLESTERASE"/>
    <property type="match status" value="1"/>
</dbReference>
<feature type="signal peptide" evidence="3">
    <location>
        <begin position="1"/>
        <end position="23"/>
    </location>
</feature>
<evidence type="ECO:0000256" key="3">
    <source>
        <dbReference type="RuleBase" id="RU361235"/>
    </source>
</evidence>
<keyword evidence="2 3" id="KW-0378">Hydrolase</keyword>
<proteinExistence type="inferred from homology"/>
<dbReference type="Gene3D" id="3.40.50.1820">
    <property type="entry name" value="alpha/beta hydrolase"/>
    <property type="match status" value="1"/>
</dbReference>
<accession>A0A518EKE5</accession>
<dbReference type="InterPro" id="IPR002018">
    <property type="entry name" value="CarbesteraseB"/>
</dbReference>
<sequence length="486" mass="51956" precursor="true">MIRVMRCFLPALVLAVFLVPAAAAPIGSGDAVPLREGVAVGVTREGVTAYLGIEYARAGRWEAPGPAPTWEGERLFDHYGAIAPQSSEGAPSEDCLFLNVWKPEQSENVGKPEQSENVGQPEQSERDVALPVLVWIHGGGFRGGSGALSPEPIVKRGVIVVSFNYRLGKLGFFDHATWDTSHPRNFGMLDMVAALGWVQRNIAAFGGDPDRVTIAGNSAGGMGVQLMMVAEGARGLFSGAIAQAGYGAWPFPTACCVEGVEPGEDALTPMEELRKKSAAELVGEVEAFWLPFRGSGELPEQPVHLFESGKVARVPYLTGANSYDGQHTMFGAGFTVATFLALLGDGLGTAKTLYASDWKVSEAQAAQRIFGDLRYVMSARATARAMQGVGQPGYLYYYDVPTPGLPGAPHASEFRAVFADGGSAVQSYWLNFVRTGDPNGGQLPEWEPFESGQPAWMVFRERPGKASGLLASKLDFLDGLDFVSRD</sequence>
<dbReference type="GO" id="GO:0016787">
    <property type="term" value="F:hydrolase activity"/>
    <property type="evidence" value="ECO:0007669"/>
    <property type="project" value="UniProtKB-KW"/>
</dbReference>
<evidence type="ECO:0000313" key="5">
    <source>
        <dbReference type="EMBL" id="QDV04550.1"/>
    </source>
</evidence>
<gene>
    <name evidence="5" type="primary">pnbA</name>
    <name evidence="5" type="ORF">Poly30_00410</name>
</gene>
<dbReference type="PROSITE" id="PS00122">
    <property type="entry name" value="CARBOXYLESTERASE_B_1"/>
    <property type="match status" value="1"/>
</dbReference>
<feature type="domain" description="Carboxylesterase type B" evidence="4">
    <location>
        <begin position="37"/>
        <end position="329"/>
    </location>
</feature>
<keyword evidence="6" id="KW-1185">Reference proteome</keyword>
<dbReference type="InterPro" id="IPR050309">
    <property type="entry name" value="Type-B_Carboxylest/Lipase"/>
</dbReference>
<dbReference type="InterPro" id="IPR029058">
    <property type="entry name" value="AB_hydrolase_fold"/>
</dbReference>
<dbReference type="InterPro" id="IPR019826">
    <property type="entry name" value="Carboxylesterase_B_AS"/>
</dbReference>
<feature type="domain" description="Carboxylesterase type B" evidence="4">
    <location>
        <begin position="359"/>
        <end position="475"/>
    </location>
</feature>
<dbReference type="OrthoDB" id="9806180at2"/>
<protein>
    <recommendedName>
        <fullName evidence="3">Carboxylic ester hydrolase</fullName>
        <ecNumber evidence="3">3.1.1.-</ecNumber>
    </recommendedName>
</protein>